<organism evidence="1">
    <name type="scientific">viral metagenome</name>
    <dbReference type="NCBI Taxonomy" id="1070528"/>
    <lineage>
        <taxon>unclassified sequences</taxon>
        <taxon>metagenomes</taxon>
        <taxon>organismal metagenomes</taxon>
    </lineage>
</organism>
<reference evidence="1" key="1">
    <citation type="journal article" date="2020" name="Nature">
        <title>Giant virus diversity and host interactions through global metagenomics.</title>
        <authorList>
            <person name="Schulz F."/>
            <person name="Roux S."/>
            <person name="Paez-Espino D."/>
            <person name="Jungbluth S."/>
            <person name="Walsh D.A."/>
            <person name="Denef V.J."/>
            <person name="McMahon K.D."/>
            <person name="Konstantinidis K.T."/>
            <person name="Eloe-Fadrosh E.A."/>
            <person name="Kyrpides N.C."/>
            <person name="Woyke T."/>
        </authorList>
    </citation>
    <scope>NUCLEOTIDE SEQUENCE</scope>
    <source>
        <strain evidence="1">GVMAG-S-1014582-52</strain>
    </source>
</reference>
<evidence type="ECO:0000313" key="1">
    <source>
        <dbReference type="EMBL" id="QHU32988.1"/>
    </source>
</evidence>
<dbReference type="EMBL" id="MN740556">
    <property type="protein sequence ID" value="QHU32988.1"/>
    <property type="molecule type" value="Genomic_DNA"/>
</dbReference>
<dbReference type="SUPFAM" id="SSF48403">
    <property type="entry name" value="Ankyrin repeat"/>
    <property type="match status" value="1"/>
</dbReference>
<protein>
    <recommendedName>
        <fullName evidence="2">Ankyrin repeat protein</fullName>
    </recommendedName>
</protein>
<evidence type="ECO:0008006" key="2">
    <source>
        <dbReference type="Google" id="ProtNLM"/>
    </source>
</evidence>
<name>A0A6C0LSL4_9ZZZZ</name>
<dbReference type="InterPro" id="IPR036770">
    <property type="entry name" value="Ankyrin_rpt-contain_sf"/>
</dbReference>
<proteinExistence type="predicted"/>
<accession>A0A6C0LSL4</accession>
<dbReference type="AlphaFoldDB" id="A0A6C0LSL4"/>
<dbReference type="Gene3D" id="1.25.40.20">
    <property type="entry name" value="Ankyrin repeat-containing domain"/>
    <property type="match status" value="1"/>
</dbReference>
<sequence length="615" mass="72674">MERDNIIHFVFDKIFNQLILSNDEFYQIPFSKIREKTFDNIYVHKLIHQLTNKSEKSIKLYLTNNYFITNHLYSKLKLHKYVKIIMNDILENTFDLNCLKLAMLNRDIEIVQQIIPFIKLDNELLMIPAEMGNEKIYFYLINLGLNPNISVYHKAILGNSAEIVKSIIPLISLSKVILESAFQNNNTEILLMIIDEIVKENIKMKNEIVSYPILNGNMIIVKKLEEFNLIDWLSETICFSAILSGSLTILYYVESKNPNIHNNFYLDKTNHKKSPLLFDEITYFLNGNKYYAHTMNYAIQSGSIEMVRYIYNLGYGITESNIITAIKSNLKEILIFLLHNYTGKLHDSILNYFGITSFINDKIELAKILIMNEKINIIPTHKFTLSDYQRDRLHVNMINESKTIFENDMMDPDYLMKYHIFFSYTKRFDLDLDLKLITRIRLALELNKDDILNKLITIEQNDNNRQIITDAIFLFGNLNHILKWAYIYNLAPSNLLIMELICYQQLGKLCYIYSRNLLPISKWKELHKLSQMIADPTIEDFFYKYNLTSKQKLKYIIQSGKKDLIMKWIRTKSKEEVNEKIKKNIKNLLLLNDSQLIKDIYPEFNFDNIEEILKI</sequence>